<feature type="transmembrane region" description="Helical" evidence="1">
    <location>
        <begin position="360"/>
        <end position="382"/>
    </location>
</feature>
<dbReference type="Proteomes" id="UP000184363">
    <property type="component" value="Unassembled WGS sequence"/>
</dbReference>
<keyword evidence="1" id="KW-0472">Membrane</keyword>
<evidence type="ECO:0000256" key="1">
    <source>
        <dbReference type="SAM" id="Phobius"/>
    </source>
</evidence>
<proteinExistence type="predicted"/>
<feature type="transmembrane region" description="Helical" evidence="1">
    <location>
        <begin position="254"/>
        <end position="277"/>
    </location>
</feature>
<protein>
    <submittedName>
        <fullName evidence="2">Uncharacterized membrane protein</fullName>
    </submittedName>
</protein>
<sequence length="385" mass="38678">MAHGHGHRPAGPAGRGVRIAIAVLLVPAALATAAALVLLAPWSGVARTDAAASAGPRVPGHVTTVTEVPCDEADPDADPTGCLQLTIALTGGPVAGQEVRTVLSKGMIRYQAGDDVVLVQSGDADDPIGYDVVDFQRSTPLAVLAALFAAAVVALGRWRGVAALVALGLSGFVLLAFVLPAILAGRDPLAVAVTGACAIMFGVLYLTHGFSARTSTAVLGTLASLVLIGALGAVFVEAAHIVGASEDVAGLSRALGTAVDGRGLVLAGLVIGALGALDDVTVTQTSAVWELHAADPGMRPRRLFAAAMRIGRDHVASSVNTLVLAYAGAALPLLLLFSVAERGLADTLTVDVIAVEVVRTLVGSIGIVASVPVTTALAVAVVTRR</sequence>
<reference evidence="2 3" key="1">
    <citation type="submission" date="2016-11" db="EMBL/GenBank/DDBJ databases">
        <authorList>
            <person name="Jaros S."/>
            <person name="Januszkiewicz K."/>
            <person name="Wedrychowicz H."/>
        </authorList>
    </citation>
    <scope>NUCLEOTIDE SEQUENCE [LARGE SCALE GENOMIC DNA]</scope>
    <source>
        <strain evidence="2 3">DSM 43832</strain>
    </source>
</reference>
<feature type="transmembrane region" description="Helical" evidence="1">
    <location>
        <begin position="218"/>
        <end position="242"/>
    </location>
</feature>
<dbReference type="STRING" id="1848.SAMN05443637_102157"/>
<feature type="transmembrane region" description="Helical" evidence="1">
    <location>
        <begin position="189"/>
        <end position="206"/>
    </location>
</feature>
<feature type="transmembrane region" description="Helical" evidence="1">
    <location>
        <begin position="163"/>
        <end position="183"/>
    </location>
</feature>
<dbReference type="PANTHER" id="PTHR41771:SF1">
    <property type="entry name" value="MEMBRANE PROTEIN"/>
    <property type="match status" value="1"/>
</dbReference>
<name>A0A1M6PB13_PSETH</name>
<keyword evidence="1" id="KW-0812">Transmembrane</keyword>
<gene>
    <name evidence="2" type="ORF">SAMN05443637_102157</name>
</gene>
<organism evidence="2 3">
    <name type="scientific">Pseudonocardia thermophila</name>
    <dbReference type="NCBI Taxonomy" id="1848"/>
    <lineage>
        <taxon>Bacteria</taxon>
        <taxon>Bacillati</taxon>
        <taxon>Actinomycetota</taxon>
        <taxon>Actinomycetes</taxon>
        <taxon>Pseudonocardiales</taxon>
        <taxon>Pseudonocardiaceae</taxon>
        <taxon>Pseudonocardia</taxon>
    </lineage>
</organism>
<dbReference type="PANTHER" id="PTHR41771">
    <property type="entry name" value="MEMBRANE PROTEIN-RELATED"/>
    <property type="match status" value="1"/>
</dbReference>
<dbReference type="EMBL" id="FRAP01000002">
    <property type="protein sequence ID" value="SHK05114.1"/>
    <property type="molecule type" value="Genomic_DNA"/>
</dbReference>
<feature type="transmembrane region" description="Helical" evidence="1">
    <location>
        <begin position="21"/>
        <end position="42"/>
    </location>
</feature>
<accession>A0A1M6PB13</accession>
<dbReference type="Pfam" id="PF07907">
    <property type="entry name" value="YibE_F"/>
    <property type="match status" value="1"/>
</dbReference>
<evidence type="ECO:0000313" key="3">
    <source>
        <dbReference type="Proteomes" id="UP000184363"/>
    </source>
</evidence>
<feature type="transmembrane region" description="Helical" evidence="1">
    <location>
        <begin position="319"/>
        <end position="340"/>
    </location>
</feature>
<keyword evidence="3" id="KW-1185">Reference proteome</keyword>
<evidence type="ECO:0000313" key="2">
    <source>
        <dbReference type="EMBL" id="SHK05114.1"/>
    </source>
</evidence>
<feature type="transmembrane region" description="Helical" evidence="1">
    <location>
        <begin position="139"/>
        <end position="156"/>
    </location>
</feature>
<keyword evidence="1" id="KW-1133">Transmembrane helix</keyword>
<dbReference type="InterPro" id="IPR012507">
    <property type="entry name" value="YibE_F"/>
</dbReference>
<dbReference type="AlphaFoldDB" id="A0A1M6PB13"/>